<dbReference type="InterPro" id="IPR016187">
    <property type="entry name" value="CTDL_fold"/>
</dbReference>
<evidence type="ECO:0000313" key="4">
    <source>
        <dbReference type="EMBL" id="GAA0874487.1"/>
    </source>
</evidence>
<keyword evidence="1" id="KW-0732">Signal</keyword>
<dbReference type="Pfam" id="PF18911">
    <property type="entry name" value="PKD_4"/>
    <property type="match status" value="1"/>
</dbReference>
<dbReference type="SUPFAM" id="SSF49299">
    <property type="entry name" value="PKD domain"/>
    <property type="match status" value="1"/>
</dbReference>
<feature type="domain" description="C-type lectin" evidence="2">
    <location>
        <begin position="576"/>
        <end position="681"/>
    </location>
</feature>
<dbReference type="InterPro" id="IPR050111">
    <property type="entry name" value="C-type_lectin/snaclec_domain"/>
</dbReference>
<feature type="chain" id="PRO_5045476667" description="PKD domain-containing protein" evidence="1">
    <location>
        <begin position="21"/>
        <end position="1027"/>
    </location>
</feature>
<dbReference type="RefSeq" id="WP_343785383.1">
    <property type="nucleotide sequence ID" value="NZ_BAAAFH010000003.1"/>
</dbReference>
<dbReference type="InterPro" id="IPR013783">
    <property type="entry name" value="Ig-like_fold"/>
</dbReference>
<keyword evidence="5" id="KW-1185">Reference proteome</keyword>
<gene>
    <name evidence="4" type="ORF">GCM10009118_08950</name>
</gene>
<accession>A0ABN1MMJ4</accession>
<feature type="domain" description="PKD" evidence="3">
    <location>
        <begin position="780"/>
        <end position="850"/>
    </location>
</feature>
<evidence type="ECO:0000259" key="3">
    <source>
        <dbReference type="PROSITE" id="PS50093"/>
    </source>
</evidence>
<dbReference type="InterPro" id="IPR035986">
    <property type="entry name" value="PKD_dom_sf"/>
</dbReference>
<dbReference type="InterPro" id="IPR026341">
    <property type="entry name" value="T9SS_type_B"/>
</dbReference>
<comment type="caution">
    <text evidence="4">The sequence shown here is derived from an EMBL/GenBank/DDBJ whole genome shotgun (WGS) entry which is preliminary data.</text>
</comment>
<protein>
    <recommendedName>
        <fullName evidence="6">PKD domain-containing protein</fullName>
    </recommendedName>
</protein>
<sequence length="1027" mass="111026">MKCKLIYYTLAFFMSAIGYAQNFPNPVTLSTGQGAIGALDPIWTCSEWFVTQPGSPAGATFQPALINNNCAPGSWVDPAALTPPMNNANWITGNEANCATNSSAGYRFFRLTLDLPPDCNGFSVTQQGNYTLNFLGYVDNTITDVFLNNTSLGISGGGFSTGSQLSITINGPWQVGTNYIDVLVYNVPNADPTGNNPYGLLLVADATSANGNDTDGDGISDAFDDCMCDPGNNPNGCVDPTFTCDIDQIRTEFANAGCLELEGCWNDCSMYFLNTQSMTGSQAQSFAQTLGANLVSIQSLAENQCLLDDLVRLNQTGVIWIGFNDEATEGSFVWYDQSPVTYTNWAPGEPNQSGDEDCVQIYPTGANPGQWNDLSCTSANSQSIIEVNLCPFIDAGIDVTICESDTVTLSASTTLFGSSPYTYEWESVATTQSVDVWPTQTTSYVALTEDRYGCSASDTVVVTVNMLPDVIAPADETLCPGDSIQLLATGADTYVWNNGAVNGNYILPASSTNTYIVTGTDSNGCMDADTVEVNVMLEGCPDFPNDYECDIDSIRSAFTAAGCTELVNCVSPCSMYFLNPQSMTGSQAQSFAQTLGANLVSVQSQEENDCILNSLISLGFTSNQDVIWIGLSDEVTEGDFVWYDQSPVTYTNWAAGEPNQSGDEDCVQIYTNGTWNDLSCSSNNAKSIIEVNLCPVTSVTPPIGICEGETANIGVISTILGSSPYSYQWSNGSQQQQQTVQPATTTEYIVSVLDRYSCHISDTTTVTVNPNPEADFTFDAGCLNDPVSFQNTSTIEDNSSLTSDWDFGSGLTSNQTDPQVVFPVAGEHTVTLVVYSEENCSDSIEKTVVVYDYPDIPSVFSNSPVACPEEEFVFSAEYVEGATYYWEGPNGFTSNSAENTLIATEEKEGDYTLYIEVDGCPSQWTAVSLTILGQFTPLIEEFPNVITPNNDGKNDYLDMNDYFTSCLPFEIEIVNRWGNLVWKQDQAGEAFSGNDMFSGAELAEGVYFYRLRYGSETKSGFITIIRK</sequence>
<feature type="domain" description="C-type lectin" evidence="2">
    <location>
        <begin position="271"/>
        <end position="376"/>
    </location>
</feature>
<dbReference type="Proteomes" id="UP001501126">
    <property type="component" value="Unassembled WGS sequence"/>
</dbReference>
<dbReference type="SMART" id="SM00089">
    <property type="entry name" value="PKD"/>
    <property type="match status" value="1"/>
</dbReference>
<feature type="signal peptide" evidence="1">
    <location>
        <begin position="1"/>
        <end position="20"/>
    </location>
</feature>
<dbReference type="PANTHER" id="PTHR22803">
    <property type="entry name" value="MANNOSE, PHOSPHOLIPASE, LECTIN RECEPTOR RELATED"/>
    <property type="match status" value="1"/>
</dbReference>
<reference evidence="4 5" key="1">
    <citation type="journal article" date="2019" name="Int. J. Syst. Evol. Microbiol.">
        <title>The Global Catalogue of Microorganisms (GCM) 10K type strain sequencing project: providing services to taxonomists for standard genome sequencing and annotation.</title>
        <authorList>
            <consortium name="The Broad Institute Genomics Platform"/>
            <consortium name="The Broad Institute Genome Sequencing Center for Infectious Disease"/>
            <person name="Wu L."/>
            <person name="Ma J."/>
        </authorList>
    </citation>
    <scope>NUCLEOTIDE SEQUENCE [LARGE SCALE GENOMIC DNA]</scope>
    <source>
        <strain evidence="4 5">JCM 16083</strain>
    </source>
</reference>
<evidence type="ECO:0000313" key="5">
    <source>
        <dbReference type="Proteomes" id="UP001501126"/>
    </source>
</evidence>
<dbReference type="Gene3D" id="2.60.120.260">
    <property type="entry name" value="Galactose-binding domain-like"/>
    <property type="match status" value="1"/>
</dbReference>
<evidence type="ECO:0000259" key="2">
    <source>
        <dbReference type="PROSITE" id="PS50041"/>
    </source>
</evidence>
<name>A0ABN1MMJ4_9FLAO</name>
<dbReference type="Pfam" id="PF00059">
    <property type="entry name" value="Lectin_C"/>
    <property type="match status" value="2"/>
</dbReference>
<dbReference type="InterPro" id="IPR016186">
    <property type="entry name" value="C-type_lectin-like/link_sf"/>
</dbReference>
<dbReference type="PROSITE" id="PS50093">
    <property type="entry name" value="PKD"/>
    <property type="match status" value="1"/>
</dbReference>
<dbReference type="CDD" id="cd00037">
    <property type="entry name" value="CLECT"/>
    <property type="match status" value="1"/>
</dbReference>
<dbReference type="CDD" id="cd00146">
    <property type="entry name" value="PKD"/>
    <property type="match status" value="1"/>
</dbReference>
<dbReference type="EMBL" id="BAAAFH010000003">
    <property type="protein sequence ID" value="GAA0874487.1"/>
    <property type="molecule type" value="Genomic_DNA"/>
</dbReference>
<dbReference type="SMART" id="SM00034">
    <property type="entry name" value="CLECT"/>
    <property type="match status" value="2"/>
</dbReference>
<dbReference type="Gene3D" id="3.10.100.10">
    <property type="entry name" value="Mannose-Binding Protein A, subunit A"/>
    <property type="match status" value="2"/>
</dbReference>
<dbReference type="InterPro" id="IPR001304">
    <property type="entry name" value="C-type_lectin-like"/>
</dbReference>
<organism evidence="4 5">
    <name type="scientific">Wandonia haliotis</name>
    <dbReference type="NCBI Taxonomy" id="574963"/>
    <lineage>
        <taxon>Bacteria</taxon>
        <taxon>Pseudomonadati</taxon>
        <taxon>Bacteroidota</taxon>
        <taxon>Flavobacteriia</taxon>
        <taxon>Flavobacteriales</taxon>
        <taxon>Crocinitomicaceae</taxon>
        <taxon>Wandonia</taxon>
    </lineage>
</organism>
<dbReference type="Gene3D" id="2.60.40.10">
    <property type="entry name" value="Immunoglobulins"/>
    <property type="match status" value="2"/>
</dbReference>
<evidence type="ECO:0000256" key="1">
    <source>
        <dbReference type="SAM" id="SignalP"/>
    </source>
</evidence>
<dbReference type="NCBIfam" id="TIGR04131">
    <property type="entry name" value="Bac_Flav_CTERM"/>
    <property type="match status" value="1"/>
</dbReference>
<proteinExistence type="predicted"/>
<dbReference type="SUPFAM" id="SSF56436">
    <property type="entry name" value="C-type lectin-like"/>
    <property type="match status" value="2"/>
</dbReference>
<dbReference type="InterPro" id="IPR022409">
    <property type="entry name" value="PKD/Chitinase_dom"/>
</dbReference>
<dbReference type="PROSITE" id="PS50041">
    <property type="entry name" value="C_TYPE_LECTIN_2"/>
    <property type="match status" value="2"/>
</dbReference>
<dbReference type="Pfam" id="PF13585">
    <property type="entry name" value="CHU_C"/>
    <property type="match status" value="1"/>
</dbReference>
<dbReference type="InterPro" id="IPR000601">
    <property type="entry name" value="PKD_dom"/>
</dbReference>
<evidence type="ECO:0008006" key="6">
    <source>
        <dbReference type="Google" id="ProtNLM"/>
    </source>
</evidence>